<dbReference type="PANTHER" id="PTHR24049">
    <property type="entry name" value="CRUMBS FAMILY MEMBER"/>
    <property type="match status" value="1"/>
</dbReference>
<keyword evidence="2" id="KW-0677">Repeat</keyword>
<evidence type="ECO:0000256" key="1">
    <source>
        <dbReference type="ARBA" id="ARBA00022536"/>
    </source>
</evidence>
<proteinExistence type="predicted"/>
<dbReference type="PROSITE" id="PS01248">
    <property type="entry name" value="EGF_LAM_1"/>
    <property type="match status" value="1"/>
</dbReference>
<evidence type="ECO:0000256" key="2">
    <source>
        <dbReference type="ARBA" id="ARBA00022737"/>
    </source>
</evidence>
<dbReference type="KEGG" id="bbae:FRD01_06115"/>
<dbReference type="InterPro" id="IPR002049">
    <property type="entry name" value="LE_dom"/>
</dbReference>
<evidence type="ECO:0000259" key="5">
    <source>
        <dbReference type="PROSITE" id="PS50026"/>
    </source>
</evidence>
<feature type="signal peptide" evidence="4">
    <location>
        <begin position="1"/>
        <end position="19"/>
    </location>
</feature>
<feature type="domain" description="EGF-like" evidence="5">
    <location>
        <begin position="30"/>
        <end position="66"/>
    </location>
</feature>
<name>A0A5B8XLU8_9DELT</name>
<dbReference type="SMART" id="SM00180">
    <property type="entry name" value="EGF_Lam"/>
    <property type="match status" value="5"/>
</dbReference>
<feature type="domain" description="EGF-like" evidence="5">
    <location>
        <begin position="127"/>
        <end position="164"/>
    </location>
</feature>
<keyword evidence="7" id="KW-1185">Reference proteome</keyword>
<evidence type="ECO:0000313" key="6">
    <source>
        <dbReference type="EMBL" id="QED26822.1"/>
    </source>
</evidence>
<accession>A0A5B8XLU8</accession>
<dbReference type="Gene3D" id="2.10.25.10">
    <property type="entry name" value="Laminin"/>
    <property type="match status" value="1"/>
</dbReference>
<feature type="domain" description="EGF-like" evidence="5">
    <location>
        <begin position="231"/>
        <end position="267"/>
    </location>
</feature>
<keyword evidence="3" id="KW-1015">Disulfide bond</keyword>
<dbReference type="Proteomes" id="UP000321595">
    <property type="component" value="Chromosome"/>
</dbReference>
<protein>
    <submittedName>
        <fullName evidence="6">Calcium-binding EGF-like domain-containing protein</fullName>
    </submittedName>
</protein>
<feature type="chain" id="PRO_5022664444" evidence="4">
    <location>
        <begin position="20"/>
        <end position="472"/>
    </location>
</feature>
<evidence type="ECO:0000313" key="7">
    <source>
        <dbReference type="Proteomes" id="UP000321595"/>
    </source>
</evidence>
<dbReference type="OrthoDB" id="5503998at2"/>
<dbReference type="SUPFAM" id="SSF57196">
    <property type="entry name" value="EGF/Laminin"/>
    <property type="match status" value="1"/>
</dbReference>
<dbReference type="CDD" id="cd00054">
    <property type="entry name" value="EGF_CA"/>
    <property type="match status" value="1"/>
</dbReference>
<dbReference type="RefSeq" id="WP_146958507.1">
    <property type="nucleotide sequence ID" value="NZ_CP042467.1"/>
</dbReference>
<gene>
    <name evidence="6" type="ORF">FRD01_06115</name>
</gene>
<evidence type="ECO:0000256" key="4">
    <source>
        <dbReference type="SAM" id="SignalP"/>
    </source>
</evidence>
<evidence type="ECO:0000256" key="3">
    <source>
        <dbReference type="ARBA" id="ARBA00023157"/>
    </source>
</evidence>
<organism evidence="6 7">
    <name type="scientific">Microvenator marinus</name>
    <dbReference type="NCBI Taxonomy" id="2600177"/>
    <lineage>
        <taxon>Bacteria</taxon>
        <taxon>Deltaproteobacteria</taxon>
        <taxon>Bradymonadales</taxon>
        <taxon>Microvenatoraceae</taxon>
        <taxon>Microvenator</taxon>
    </lineage>
</organism>
<dbReference type="Pfam" id="PF00053">
    <property type="entry name" value="EGF_laminin"/>
    <property type="match status" value="1"/>
</dbReference>
<dbReference type="SUPFAM" id="SSF57184">
    <property type="entry name" value="Growth factor receptor domain"/>
    <property type="match status" value="1"/>
</dbReference>
<dbReference type="SMART" id="SM00181">
    <property type="entry name" value="EGF"/>
    <property type="match status" value="6"/>
</dbReference>
<dbReference type="PROSITE" id="PS51257">
    <property type="entry name" value="PROKAR_LIPOPROTEIN"/>
    <property type="match status" value="1"/>
</dbReference>
<keyword evidence="1" id="KW-0245">EGF-like domain</keyword>
<dbReference type="AlphaFoldDB" id="A0A5B8XLU8"/>
<feature type="domain" description="EGF-like" evidence="5">
    <location>
        <begin position="180"/>
        <end position="216"/>
    </location>
</feature>
<reference evidence="6 7" key="1">
    <citation type="submission" date="2019-08" db="EMBL/GenBank/DDBJ databases">
        <authorList>
            <person name="Liang Q."/>
        </authorList>
    </citation>
    <scope>NUCLEOTIDE SEQUENCE [LARGE SCALE GENOMIC DNA]</scope>
    <source>
        <strain evidence="6 7">V1718</strain>
    </source>
</reference>
<dbReference type="PROSITE" id="PS00022">
    <property type="entry name" value="EGF_1"/>
    <property type="match status" value="4"/>
</dbReference>
<keyword evidence="4" id="KW-0732">Signal</keyword>
<sequence length="472" mass="48971">MVRSTMGAFAVMVAALAFAGCNVSDPQVAEPDPCVGISCGQNGECSTGDEGPVCECDAGYAGDDCSACASGFVQDGTSCVEGCTAETCGENGTCGADGICACNEGYSGEGCGACAPGYVEAEGACAPVVTCEEADPCGEQGTCSNTPTGIECACEDGYDGDRCDRCADTHYLSPDGECLMRETCETDTCSARGECDDSSGAIECECDAAYGGDRCQECYPGYVEDGGECVVAQTCQPGTCFGNGLCDDSSGLVACTCNFGYRQPFCDDCALGHTGADCSECLPGYSLVGDSCQPVCADGLFVEGEVCEDGNTDPSNGQTDFCSTDCTFTNWPGPWPGFIPTSYSNTWWSWRGITINGDSSRYKVVSPGEELAIGGAWTFDKSVSGCPTCVTQFYLGFWSEDPANPSNGSPLWCEKSAQTTSAPVAISATTTAPSEPGVYYLRPGRTWHFDCQPSFGDVGPAGNLFVIYVQDE</sequence>
<dbReference type="EMBL" id="CP042467">
    <property type="protein sequence ID" value="QED26822.1"/>
    <property type="molecule type" value="Genomic_DNA"/>
</dbReference>
<dbReference type="InterPro" id="IPR051022">
    <property type="entry name" value="Notch_Cell-Fate_Det"/>
</dbReference>
<dbReference type="InterPro" id="IPR009030">
    <property type="entry name" value="Growth_fac_rcpt_cys_sf"/>
</dbReference>
<dbReference type="InterPro" id="IPR000742">
    <property type="entry name" value="EGF"/>
</dbReference>
<dbReference type="PROSITE" id="PS50026">
    <property type="entry name" value="EGF_3"/>
    <property type="match status" value="4"/>
</dbReference>